<protein>
    <recommendedName>
        <fullName evidence="6">Mediator of RNA polymerase II transcription subunit 10</fullName>
    </recommendedName>
    <alternativeName>
        <fullName evidence="6">Mediator complex subunit 10</fullName>
    </alternativeName>
</protein>
<evidence type="ECO:0000256" key="1">
    <source>
        <dbReference type="ARBA" id="ARBA00004123"/>
    </source>
</evidence>
<keyword evidence="4 6" id="KW-0804">Transcription</keyword>
<dbReference type="Proteomes" id="UP000054498">
    <property type="component" value="Unassembled WGS sequence"/>
</dbReference>
<dbReference type="AlphaFoldDB" id="A0A0D2KLS0"/>
<evidence type="ECO:0000256" key="5">
    <source>
        <dbReference type="ARBA" id="ARBA00023242"/>
    </source>
</evidence>
<accession>A0A0D2KLS0</accession>
<keyword evidence="5 6" id="KW-0539">Nucleus</keyword>
<organism evidence="7 8">
    <name type="scientific">Monoraphidium neglectum</name>
    <dbReference type="NCBI Taxonomy" id="145388"/>
    <lineage>
        <taxon>Eukaryota</taxon>
        <taxon>Viridiplantae</taxon>
        <taxon>Chlorophyta</taxon>
        <taxon>core chlorophytes</taxon>
        <taxon>Chlorophyceae</taxon>
        <taxon>CS clade</taxon>
        <taxon>Sphaeropleales</taxon>
        <taxon>Selenastraceae</taxon>
        <taxon>Monoraphidium</taxon>
    </lineage>
</organism>
<dbReference type="KEGG" id="mng:MNEG_11295"/>
<proteinExistence type="inferred from homology"/>
<dbReference type="OrthoDB" id="337270at2759"/>
<dbReference type="STRING" id="145388.A0A0D2KLS0"/>
<keyword evidence="6" id="KW-0010">Activator</keyword>
<keyword evidence="8" id="KW-1185">Reference proteome</keyword>
<dbReference type="InterPro" id="IPR019145">
    <property type="entry name" value="Mediator_Med10"/>
</dbReference>
<dbReference type="Pfam" id="PF09748">
    <property type="entry name" value="Med10"/>
    <property type="match status" value="1"/>
</dbReference>
<reference evidence="7 8" key="1">
    <citation type="journal article" date="2013" name="BMC Genomics">
        <title>Reconstruction of the lipid metabolism for the microalga Monoraphidium neglectum from its genome sequence reveals characteristics suitable for biofuel production.</title>
        <authorList>
            <person name="Bogen C."/>
            <person name="Al-Dilaimi A."/>
            <person name="Albersmeier A."/>
            <person name="Wichmann J."/>
            <person name="Grundmann M."/>
            <person name="Rupp O."/>
            <person name="Lauersen K.J."/>
            <person name="Blifernez-Klassen O."/>
            <person name="Kalinowski J."/>
            <person name="Goesmann A."/>
            <person name="Mussgnug J.H."/>
            <person name="Kruse O."/>
        </authorList>
    </citation>
    <scope>NUCLEOTIDE SEQUENCE [LARGE SCALE GENOMIC DNA]</scope>
    <source>
        <strain evidence="7 8">SAG 48.87</strain>
    </source>
</reference>
<comment type="similarity">
    <text evidence="2 6">Belongs to the Mediator complex subunit 10 family.</text>
</comment>
<dbReference type="GO" id="GO:0006357">
    <property type="term" value="P:regulation of transcription by RNA polymerase II"/>
    <property type="evidence" value="ECO:0007669"/>
    <property type="project" value="InterPro"/>
</dbReference>
<dbReference type="RefSeq" id="XP_013895688.1">
    <property type="nucleotide sequence ID" value="XM_014040234.1"/>
</dbReference>
<comment type="subcellular location">
    <subcellularLocation>
        <location evidence="1 6">Nucleus</location>
    </subcellularLocation>
</comment>
<comment type="function">
    <text evidence="6">Component of the Mediator complex, a coactivator involved in the regulated transcription of nearly all RNA polymerase II-dependent genes. Mediator functions as a bridge to convey information from gene-specific regulatory proteins to the basal RNA polymerase II transcription machinery. Mediator is recruited to promoters by direct interactions with regulatory proteins and serves as a scaffold for the assembly of a functional preinitiation complex with RNA polymerase II and the general transcription factors.</text>
</comment>
<gene>
    <name evidence="6" type="primary">MED10</name>
    <name evidence="7" type="ORF">MNEG_11295</name>
</gene>
<evidence type="ECO:0000256" key="2">
    <source>
        <dbReference type="ARBA" id="ARBA00005389"/>
    </source>
</evidence>
<evidence type="ECO:0000313" key="8">
    <source>
        <dbReference type="Proteomes" id="UP000054498"/>
    </source>
</evidence>
<sequence length="118" mass="12889">MPQLYELEQSLAQLQGGPEAQELLRLRMAELMAGIQQLRETAPPFADYKLPQPALRYVDEGGHPDDYVAKGRVHAIQRLRDKLLAEADAAFPEVTAAYRSVASGLPAAAPRPKVEPAA</sequence>
<dbReference type="GO" id="GO:0003712">
    <property type="term" value="F:transcription coregulator activity"/>
    <property type="evidence" value="ECO:0007669"/>
    <property type="project" value="InterPro"/>
</dbReference>
<evidence type="ECO:0000256" key="4">
    <source>
        <dbReference type="ARBA" id="ARBA00023163"/>
    </source>
</evidence>
<keyword evidence="3 6" id="KW-0805">Transcription regulation</keyword>
<dbReference type="GO" id="GO:0016592">
    <property type="term" value="C:mediator complex"/>
    <property type="evidence" value="ECO:0007669"/>
    <property type="project" value="InterPro"/>
</dbReference>
<dbReference type="EMBL" id="KK102896">
    <property type="protein sequence ID" value="KIY96668.1"/>
    <property type="molecule type" value="Genomic_DNA"/>
</dbReference>
<evidence type="ECO:0000313" key="7">
    <source>
        <dbReference type="EMBL" id="KIY96668.1"/>
    </source>
</evidence>
<name>A0A0D2KLS0_9CHLO</name>
<evidence type="ECO:0000256" key="3">
    <source>
        <dbReference type="ARBA" id="ARBA00023015"/>
    </source>
</evidence>
<evidence type="ECO:0000256" key="6">
    <source>
        <dbReference type="RuleBase" id="RU364146"/>
    </source>
</evidence>
<dbReference type="GeneID" id="25728543"/>
<comment type="subunit">
    <text evidence="6">Component of the Mediator complex.</text>
</comment>